<feature type="compositionally biased region" description="Basic residues" evidence="1">
    <location>
        <begin position="126"/>
        <end position="141"/>
    </location>
</feature>
<keyword evidence="3" id="KW-1185">Reference proteome</keyword>
<evidence type="ECO:0000313" key="2">
    <source>
        <dbReference type="EMBL" id="EDQ85042.1"/>
    </source>
</evidence>
<dbReference type="Pfam" id="PF06658">
    <property type="entry name" value="DUF1168"/>
    <property type="match status" value="1"/>
</dbReference>
<organism evidence="2 3">
    <name type="scientific">Monosiga brevicollis</name>
    <name type="common">Choanoflagellate</name>
    <dbReference type="NCBI Taxonomy" id="81824"/>
    <lineage>
        <taxon>Eukaryota</taxon>
        <taxon>Choanoflagellata</taxon>
        <taxon>Craspedida</taxon>
        <taxon>Salpingoecidae</taxon>
        <taxon>Monosiga</taxon>
    </lineage>
</organism>
<feature type="region of interest" description="Disordered" evidence="1">
    <location>
        <begin position="117"/>
        <end position="154"/>
    </location>
</feature>
<dbReference type="eggNOG" id="KOG4055">
    <property type="taxonomic scope" value="Eukaryota"/>
</dbReference>
<dbReference type="GO" id="GO:0019901">
    <property type="term" value="F:protein kinase binding"/>
    <property type="evidence" value="ECO:0000318"/>
    <property type="project" value="GO_Central"/>
</dbReference>
<name>A9VBV4_MONBE</name>
<dbReference type="PANTHER" id="PTHR13507">
    <property type="entry name" value="PRKR-INTERACTING PROTEIN 1"/>
    <property type="match status" value="1"/>
</dbReference>
<proteinExistence type="predicted"/>
<dbReference type="AlphaFoldDB" id="A9VBV4"/>
<dbReference type="GeneID" id="5895423"/>
<dbReference type="GO" id="GO:0003725">
    <property type="term" value="F:double-stranded RNA binding"/>
    <property type="evidence" value="ECO:0000318"/>
    <property type="project" value="GO_Central"/>
</dbReference>
<dbReference type="GO" id="GO:0005730">
    <property type="term" value="C:nucleolus"/>
    <property type="evidence" value="ECO:0000318"/>
    <property type="project" value="GO_Central"/>
</dbReference>
<gene>
    <name evidence="2" type="ORF">MONBRDRAFT_34453</name>
</gene>
<dbReference type="EMBL" id="CH991578">
    <property type="protein sequence ID" value="EDQ85042.1"/>
    <property type="molecule type" value="Genomic_DNA"/>
</dbReference>
<protein>
    <submittedName>
        <fullName evidence="2">Uncharacterized protein</fullName>
    </submittedName>
</protein>
<dbReference type="InParanoid" id="A9VBV4"/>
<dbReference type="FunCoup" id="A9VBV4">
    <property type="interactions" value="887"/>
</dbReference>
<dbReference type="PANTHER" id="PTHR13507:SF0">
    <property type="entry name" value="PRKR-INTERACTING PROTEIN 1"/>
    <property type="match status" value="1"/>
</dbReference>
<accession>A9VBV4</accession>
<evidence type="ECO:0000256" key="1">
    <source>
        <dbReference type="SAM" id="MobiDB-lite"/>
    </source>
</evidence>
<dbReference type="RefSeq" id="XP_001750212.1">
    <property type="nucleotide sequence ID" value="XM_001750160.1"/>
</dbReference>
<evidence type="ECO:0000313" key="3">
    <source>
        <dbReference type="Proteomes" id="UP000001357"/>
    </source>
</evidence>
<reference evidence="2 3" key="1">
    <citation type="journal article" date="2008" name="Nature">
        <title>The genome of the choanoflagellate Monosiga brevicollis and the origin of metazoans.</title>
        <authorList>
            <consortium name="JGI Sequencing"/>
            <person name="King N."/>
            <person name="Westbrook M.J."/>
            <person name="Young S.L."/>
            <person name="Kuo A."/>
            <person name="Abedin M."/>
            <person name="Chapman J."/>
            <person name="Fairclough S."/>
            <person name="Hellsten U."/>
            <person name="Isogai Y."/>
            <person name="Letunic I."/>
            <person name="Marr M."/>
            <person name="Pincus D."/>
            <person name="Putnam N."/>
            <person name="Rokas A."/>
            <person name="Wright K.J."/>
            <person name="Zuzow R."/>
            <person name="Dirks W."/>
            <person name="Good M."/>
            <person name="Goodstein D."/>
            <person name="Lemons D."/>
            <person name="Li W."/>
            <person name="Lyons J.B."/>
            <person name="Morris A."/>
            <person name="Nichols S."/>
            <person name="Richter D.J."/>
            <person name="Salamov A."/>
            <person name="Bork P."/>
            <person name="Lim W.A."/>
            <person name="Manning G."/>
            <person name="Miller W.T."/>
            <person name="McGinnis W."/>
            <person name="Shapiro H."/>
            <person name="Tjian R."/>
            <person name="Grigoriev I.V."/>
            <person name="Rokhsar D."/>
        </authorList>
    </citation>
    <scope>NUCLEOTIDE SEQUENCE [LARGE SCALE GENOMIC DNA]</scope>
    <source>
        <strain evidence="3">MX1 / ATCC 50154</strain>
    </source>
</reference>
<dbReference type="OMA" id="EINGPEP"/>
<dbReference type="InterPro" id="IPR009548">
    <property type="entry name" value="Prkrip1"/>
</dbReference>
<dbReference type="GO" id="GO:0004860">
    <property type="term" value="F:protein kinase inhibitor activity"/>
    <property type="evidence" value="ECO:0000318"/>
    <property type="project" value="GO_Central"/>
</dbReference>
<dbReference type="KEGG" id="mbr:MONBRDRAFT_34453"/>
<dbReference type="Proteomes" id="UP000001357">
    <property type="component" value="Unassembled WGS sequence"/>
</dbReference>
<dbReference type="STRING" id="81824.A9VBV4"/>
<sequence length="167" mass="19413">MSLNLEKHLNPKKQVERPKKEFVQFANEKERLRWQVNKLMEHPEREYELPEPPRDARAPKILEFNPNIHGSTAGAGSGEFHVYRAERRREERRQEYIDSKEKERAAELAFSVKEAALKAEADRKTSKNRAKRQKAKLRKLQARAGEKEEGDDGRLAAAIIKKAKTTK</sequence>